<gene>
    <name evidence="9" type="primary">sbnA</name>
    <name evidence="7" type="synonym">cds1</name>
    <name evidence="9" type="ORF">AW08_01212</name>
</gene>
<keyword evidence="5 7" id="KW-0456">Lyase</keyword>
<dbReference type="Gene3D" id="3.40.50.1100">
    <property type="match status" value="2"/>
</dbReference>
<dbReference type="InterPro" id="IPR001926">
    <property type="entry name" value="TrpB-like_PALP"/>
</dbReference>
<comment type="function">
    <text evidence="6">A cysteine desulfhydrase that generates hydrogen sulfide, H(2)S. The H(2)S produced by this enzyme stimulates respiration in M.tuberculosis, mediated primarily via cytochrome bd with a lesser contribution from cytochrome bc1/aa3. H(2)S modulates the balance between respiration and glycolysis, and also contributes to redox homeostasis. Probably eliminates toxic levels of Cys (which can induce oxidative stress).</text>
</comment>
<evidence type="ECO:0000259" key="8">
    <source>
        <dbReference type="Pfam" id="PF00291"/>
    </source>
</evidence>
<dbReference type="PANTHER" id="PTHR10314">
    <property type="entry name" value="CYSTATHIONINE BETA-SYNTHASE"/>
    <property type="match status" value="1"/>
</dbReference>
<dbReference type="SUPFAM" id="SSF53686">
    <property type="entry name" value="Tryptophan synthase beta subunit-like PLP-dependent enzymes"/>
    <property type="match status" value="1"/>
</dbReference>
<dbReference type="HAMAP" id="MF_00868">
    <property type="entry name" value="Cds1"/>
    <property type="match status" value="1"/>
</dbReference>
<name>A0A011NV07_9PROT</name>
<dbReference type="InterPro" id="IPR047586">
    <property type="entry name" value="Cds1"/>
</dbReference>
<evidence type="ECO:0000256" key="7">
    <source>
        <dbReference type="HAMAP-Rule" id="MF_00868"/>
    </source>
</evidence>
<comment type="similarity">
    <text evidence="7">Belongs to the cysteine synthase/cystathionine beta-synthase family. Cds1 subfamily.</text>
</comment>
<keyword evidence="4 7" id="KW-0663">Pyridoxal phosphate</keyword>
<feature type="modified residue" description="N6-(pyridoxal phosphate)lysine" evidence="7">
    <location>
        <position position="62"/>
    </location>
</feature>
<dbReference type="FunFam" id="3.40.50.1100:FF:000015">
    <property type="entry name" value="Cysteine synthase B"/>
    <property type="match status" value="1"/>
</dbReference>
<keyword evidence="10" id="KW-1185">Reference proteome</keyword>
<accession>A0A011NV07</accession>
<keyword evidence="3 7" id="KW-0963">Cytoplasm</keyword>
<dbReference type="PATRIC" id="fig|1454001.3.peg.1237"/>
<evidence type="ECO:0000256" key="1">
    <source>
        <dbReference type="ARBA" id="ARBA00001933"/>
    </source>
</evidence>
<evidence type="ECO:0000256" key="6">
    <source>
        <dbReference type="ARBA" id="ARBA00055251"/>
    </source>
</evidence>
<organism evidence="9 10">
    <name type="scientific">Candidatus Accumulibacter adjunctus</name>
    <dbReference type="NCBI Taxonomy" id="1454001"/>
    <lineage>
        <taxon>Bacteria</taxon>
        <taxon>Pseudomonadati</taxon>
        <taxon>Pseudomonadota</taxon>
        <taxon>Betaproteobacteria</taxon>
        <taxon>Candidatus Accumulibacter</taxon>
    </lineage>
</organism>
<dbReference type="GO" id="GO:0016829">
    <property type="term" value="F:lyase activity"/>
    <property type="evidence" value="ECO:0007669"/>
    <property type="project" value="UniProtKB-KW"/>
</dbReference>
<dbReference type="EMBL" id="JFAX01000005">
    <property type="protein sequence ID" value="EXI68430.1"/>
    <property type="molecule type" value="Genomic_DNA"/>
</dbReference>
<feature type="domain" description="Tryptophan synthase beta chain-like PALP" evidence="8">
    <location>
        <begin position="44"/>
        <end position="324"/>
    </location>
</feature>
<dbReference type="Proteomes" id="UP000020218">
    <property type="component" value="Unassembled WGS sequence"/>
</dbReference>
<reference evidence="9" key="1">
    <citation type="submission" date="2014-02" db="EMBL/GenBank/DDBJ databases">
        <title>Expanding our view of genomic diversity in Candidatus Accumulibacter clades.</title>
        <authorList>
            <person name="Skennerton C.T."/>
            <person name="Barr J.J."/>
            <person name="Slater F.R."/>
            <person name="Bond P.L."/>
            <person name="Tyson G.W."/>
        </authorList>
    </citation>
    <scope>NUCLEOTIDE SEQUENCE [LARGE SCALE GENOMIC DNA]</scope>
</reference>
<evidence type="ECO:0000256" key="3">
    <source>
        <dbReference type="ARBA" id="ARBA00022490"/>
    </source>
</evidence>
<evidence type="ECO:0000256" key="5">
    <source>
        <dbReference type="ARBA" id="ARBA00023239"/>
    </source>
</evidence>
<comment type="subcellular location">
    <subcellularLocation>
        <location evidence="2">Cytoplasm</location>
    </subcellularLocation>
</comment>
<evidence type="ECO:0000313" key="9">
    <source>
        <dbReference type="EMBL" id="EXI68430.1"/>
    </source>
</evidence>
<evidence type="ECO:0000313" key="10">
    <source>
        <dbReference type="Proteomes" id="UP000020218"/>
    </source>
</evidence>
<evidence type="ECO:0000256" key="2">
    <source>
        <dbReference type="ARBA" id="ARBA00004496"/>
    </source>
</evidence>
<evidence type="ECO:0000256" key="4">
    <source>
        <dbReference type="ARBA" id="ARBA00022898"/>
    </source>
</evidence>
<comment type="caution">
    <text evidence="9">The sequence shown here is derived from an EMBL/GenBank/DDBJ whole genome shotgun (WGS) entry which is preliminary data.</text>
</comment>
<dbReference type="AlphaFoldDB" id="A0A011NV07"/>
<comment type="function">
    <text evidence="7">A cysteine desulfhydrase that generates hydrogen sulfide, H(2)S. The H(2)S produced by this enzyme may modulate central metabolism.</text>
</comment>
<dbReference type="Pfam" id="PF00291">
    <property type="entry name" value="PALP"/>
    <property type="match status" value="1"/>
</dbReference>
<comment type="cofactor">
    <cofactor evidence="1 7">
        <name>pyridoxal 5'-phosphate</name>
        <dbReference type="ChEBI" id="CHEBI:597326"/>
    </cofactor>
</comment>
<dbReference type="InterPro" id="IPR036052">
    <property type="entry name" value="TrpB-like_PALP_sf"/>
</dbReference>
<dbReference type="InterPro" id="IPR050214">
    <property type="entry name" value="Cys_Synth/Cystath_Beta-Synth"/>
</dbReference>
<comment type="catalytic activity">
    <reaction evidence="7">
        <text>L-cysteine + H2O = hydrogen sulfide + pyruvate + NH4(+) + H(+)</text>
        <dbReference type="Rhea" id="RHEA:24931"/>
        <dbReference type="ChEBI" id="CHEBI:15361"/>
        <dbReference type="ChEBI" id="CHEBI:15377"/>
        <dbReference type="ChEBI" id="CHEBI:15378"/>
        <dbReference type="ChEBI" id="CHEBI:28938"/>
        <dbReference type="ChEBI" id="CHEBI:29919"/>
        <dbReference type="ChEBI" id="CHEBI:35235"/>
        <dbReference type="EC" id="4.4.1.1"/>
    </reaction>
</comment>
<dbReference type="GO" id="GO:0005737">
    <property type="term" value="C:cytoplasm"/>
    <property type="evidence" value="ECO:0007669"/>
    <property type="project" value="UniProtKB-SubCell"/>
</dbReference>
<sequence>MNTRRRSAVAPDRAWVLAAVRRIEADFQRSSDTHLIPMQLPGWPGVDLYFKDESSHPTGSLKHRLARSLFLYALCNGWLQEGTSVVEASSGSTAISEAYFARLLSLPFVAVMPASTSTEKIAAIEFQGGRCHLVDDPTAIGSESRRLADELGGHFLDQFTYAERATDWRANNNIAESIFQQMRLERHAVPEWIVSGAGTGGTVATLGRYVRYCARSTLVCAADPENSVFFDHYHTRQPELRLHVGSRIEGIGRPRVEASFLPQVIDAMVAVPDVWSVAAMHELTARLGRSVGASTGSNLIATLACMARMRESGLQGSVVTLLCDSGDRYRHTYYSESWLQQSGLGCQRERAAVAVALDSGVIPGELSAAWRLAGELAPE</sequence>
<dbReference type="GO" id="GO:0030170">
    <property type="term" value="F:pyridoxal phosphate binding"/>
    <property type="evidence" value="ECO:0007669"/>
    <property type="project" value="UniProtKB-UniRule"/>
</dbReference>
<dbReference type="GO" id="GO:0019450">
    <property type="term" value="P:L-cysteine catabolic process to pyruvate"/>
    <property type="evidence" value="ECO:0007669"/>
    <property type="project" value="UniProtKB-UniRule"/>
</dbReference>
<dbReference type="EC" id="4.4.1.1" evidence="7"/>
<proteinExistence type="inferred from homology"/>
<protein>
    <recommendedName>
        <fullName evidence="7">L-cysteine desulfhydrase Cds1</fullName>
        <ecNumber evidence="7">4.4.1.1</ecNumber>
    </recommendedName>
</protein>
<dbReference type="STRING" id="1454001.AW08_01212"/>